<dbReference type="SMART" id="SM00481">
    <property type="entry name" value="POLIIIAc"/>
    <property type="match status" value="1"/>
</dbReference>
<comment type="caution">
    <text evidence="2">The sequence shown here is derived from an EMBL/GenBank/DDBJ whole genome shotgun (WGS) entry which is preliminary data.</text>
</comment>
<dbReference type="GO" id="GO:0008270">
    <property type="term" value="F:zinc ion binding"/>
    <property type="evidence" value="ECO:0007669"/>
    <property type="project" value="TreeGrafter"/>
</dbReference>
<dbReference type="Gene3D" id="3.20.20.140">
    <property type="entry name" value="Metal-dependent hydrolases"/>
    <property type="match status" value="1"/>
</dbReference>
<dbReference type="PANTHER" id="PTHR36928">
    <property type="entry name" value="PHOSPHATASE YCDX-RELATED"/>
    <property type="match status" value="1"/>
</dbReference>
<proteinExistence type="predicted"/>
<reference evidence="2 3" key="1">
    <citation type="submission" date="2016-08" db="EMBL/GenBank/DDBJ databases">
        <title>Novel Firmicutes and Novel Genomes.</title>
        <authorList>
            <person name="Poppleton D.I."/>
            <person name="Gribaldo S."/>
        </authorList>
    </citation>
    <scope>NUCLEOTIDE SEQUENCE [LARGE SCALE GENOMIC DNA]</scope>
    <source>
        <strain evidence="2 3">CTT3</strain>
    </source>
</reference>
<dbReference type="InterPro" id="IPR050243">
    <property type="entry name" value="PHP_phosphatase"/>
</dbReference>
<dbReference type="InterPro" id="IPR003141">
    <property type="entry name" value="Pol/His_phosphatase_N"/>
</dbReference>
<dbReference type="PANTHER" id="PTHR36928:SF1">
    <property type="entry name" value="PHOSPHATASE YCDX-RELATED"/>
    <property type="match status" value="1"/>
</dbReference>
<dbReference type="InterPro" id="IPR016195">
    <property type="entry name" value="Pol/histidinol_Pase-like"/>
</dbReference>
<evidence type="ECO:0000313" key="3">
    <source>
        <dbReference type="Proteomes" id="UP000284177"/>
    </source>
</evidence>
<protein>
    <recommendedName>
        <fullName evidence="1">Polymerase/histidinol phosphatase N-terminal domain-containing protein</fullName>
    </recommendedName>
</protein>
<accession>A0A419SZ27</accession>
<dbReference type="EMBL" id="MCIB01000034">
    <property type="protein sequence ID" value="RKD30522.1"/>
    <property type="molecule type" value="Genomic_DNA"/>
</dbReference>
<evidence type="ECO:0000259" key="1">
    <source>
        <dbReference type="SMART" id="SM00481"/>
    </source>
</evidence>
<gene>
    <name evidence="2" type="ORF">BET03_04070</name>
</gene>
<dbReference type="GO" id="GO:0005829">
    <property type="term" value="C:cytosol"/>
    <property type="evidence" value="ECO:0007669"/>
    <property type="project" value="TreeGrafter"/>
</dbReference>
<name>A0A419SZ27_9FIRM</name>
<feature type="domain" description="Polymerase/histidinol phosphatase N-terminal" evidence="1">
    <location>
        <begin position="5"/>
        <end position="79"/>
    </location>
</feature>
<sequence>MNLIGDFHIHTIASGDAFGTIREIVNVAKKKKLKCISITEHGPKMEASAHYYYFESLIDNVKEDSGLIIYSGVEANIIDDKGTLDLPDSILEKLEFIIVSFHDFSWEDKGIIKNTKALKSALLKYNVKCIAHLNHPLYPIHIQEIIPILIDRNITIEINNKSLKKEKNNWLNFKDIILKCRNKGVKFLVNSDAHYPLQVGEFRTALEFANYAGLKEDDIINTHFDRLIEYFNLRKNC</sequence>
<dbReference type="OrthoDB" id="9808747at2"/>
<evidence type="ECO:0000313" key="2">
    <source>
        <dbReference type="EMBL" id="RKD30522.1"/>
    </source>
</evidence>
<keyword evidence="3" id="KW-1185">Reference proteome</keyword>
<dbReference type="Proteomes" id="UP000284177">
    <property type="component" value="Unassembled WGS sequence"/>
</dbReference>
<dbReference type="RefSeq" id="WP_120169950.1">
    <property type="nucleotide sequence ID" value="NZ_MCIB01000034.1"/>
</dbReference>
<dbReference type="Pfam" id="PF02811">
    <property type="entry name" value="PHP"/>
    <property type="match status" value="1"/>
</dbReference>
<dbReference type="GO" id="GO:0042578">
    <property type="term" value="F:phosphoric ester hydrolase activity"/>
    <property type="evidence" value="ECO:0007669"/>
    <property type="project" value="TreeGrafter"/>
</dbReference>
<dbReference type="SUPFAM" id="SSF89550">
    <property type="entry name" value="PHP domain-like"/>
    <property type="match status" value="1"/>
</dbReference>
<dbReference type="InterPro" id="IPR004013">
    <property type="entry name" value="PHP_dom"/>
</dbReference>
<organism evidence="2 3">
    <name type="scientific">Thermohalobacter berrensis</name>
    <dbReference type="NCBI Taxonomy" id="99594"/>
    <lineage>
        <taxon>Bacteria</taxon>
        <taxon>Bacillati</taxon>
        <taxon>Bacillota</taxon>
        <taxon>Tissierellia</taxon>
        <taxon>Tissierellales</taxon>
        <taxon>Thermohalobacteraceae</taxon>
        <taxon>Thermohalobacter</taxon>
    </lineage>
</organism>
<dbReference type="AlphaFoldDB" id="A0A419SZ27"/>